<dbReference type="SMART" id="SM00219">
    <property type="entry name" value="TyrKc"/>
    <property type="match status" value="1"/>
</dbReference>
<dbReference type="Pfam" id="PF00786">
    <property type="entry name" value="PBD"/>
    <property type="match status" value="2"/>
</dbReference>
<dbReference type="SUPFAM" id="SSF56112">
    <property type="entry name" value="Protein kinase-like (PK-like)"/>
    <property type="match status" value="1"/>
</dbReference>
<keyword evidence="12" id="KW-1185">Reference proteome</keyword>
<dbReference type="PROSITE" id="PS50102">
    <property type="entry name" value="RRM"/>
    <property type="match status" value="1"/>
</dbReference>
<dbReference type="GO" id="GO:0004713">
    <property type="term" value="F:protein tyrosine kinase activity"/>
    <property type="evidence" value="ECO:0007669"/>
    <property type="project" value="InterPro"/>
</dbReference>
<sequence length="1217" mass="135005">TNTSAASLISFTDSSIYRGRGRAVFYRGRARGLWPRARGGSVMRSYKLDNRTTKLLLKEVPAESTDNLRNYFQQFGEVETFTVAEEARTAMVQFKHRKDAEQALVKGSNIPDVGQVQMTWHTETSSATRPSEVTTTMTTGSNTVDNIAEVVSDITESQTVDTESASASHNVTADFQAEDDEDEERELSTNGGVVQSEERSSNDSYYNVASNERPKLEGKKSDASYYNQNNSSTSSLHRKKKGFGNKIIEISKPTEFEHGIHVEYNTESGKFLGLPDVWSSTVPSDEILNTKYINPNLVPSPGSPDTTEITGKNIGQPYNFKHNIHVDVDENGFVVYWKSMLESAGITEDEVRQHPEAFRKVMQLRMADDQKRQNNSTIHQRSVSLGSHNTQQNGESFRPTSTINNLPPRKSSVVGIPLVRKYSSPSTYGLSNELNDNFIGSKYNKIHSLQRKSSSGSVKVYSNPHKYGNSTDSLDVYSGQKNLNMMPQRKDSNGSQRSGKESINSVNSINSLSVNVNYSYKDEINPPSTRNLATSPSGKDNGILSPSRTFTNSPSAISPRNNIVPVPPRRGSNVVIPTPPLRDSIQKDRPSSPIPPSRERPSSPIPSSRGRPSSSVPLRDRATSPIPPPRKMSNGNLYSGGHNTNSLISTNDEIMSAQILNVSILPPRDKSISPKFIPSRPTSPKIPPPRKLSGTPITTPSVYKVGPQAPRPDRPSSQRVESNNDTFMSAKKTSSVTSIPPAICLDSSISPPTNSYSINSSTMMRNSNVPGTVVYNNQEDISNKLVSGPVSNSSESSIGSTNSRNSSSESINSSREQIILDNPMLNEKLTCTQNVTKSTNDATLSKKFKSIECITNGLDITPNSSGIRDNSSKPYKHSSQINNEKTQMLKSSEIIRKCSSLSDINRSSNFSKHFSMENERQYVSKFIINPETLPQEIKHLADILETGDPSKIFTNLNMIAEGESGNIYAANKKNSENVVAIKIIPFTSTNKLEIIKNELSMMKKSKHPNIVECIGCYYTNDSIWVVMEYMEVSLADLISLYEDGHRMSEFHIARVAREVLKALTRLHSLGRIHRDVRSDNILLNAKGDIKLADFTYSVQLTEKYPFRNSLIGTPFWMAPEVIKCNNYDTKVDIWSLGILLREMAEGSPPYMDEHPPLKAIELIARYGVPELCNPEKWSELFKEFLAECTEIDAKKRKSGEELLKHPFLNHVSASGES</sequence>
<dbReference type="GO" id="GO:0005524">
    <property type="term" value="F:ATP binding"/>
    <property type="evidence" value="ECO:0007669"/>
    <property type="project" value="UniProtKB-KW"/>
</dbReference>
<keyword evidence="2" id="KW-0547">Nucleotide-binding</keyword>
<dbReference type="Proteomes" id="UP000789570">
    <property type="component" value="Unassembled WGS sequence"/>
</dbReference>
<dbReference type="InterPro" id="IPR000719">
    <property type="entry name" value="Prot_kinase_dom"/>
</dbReference>
<dbReference type="SUPFAM" id="SSF54928">
    <property type="entry name" value="RNA-binding domain, RBD"/>
    <property type="match status" value="1"/>
</dbReference>
<feature type="region of interest" description="Disordered" evidence="7">
    <location>
        <begin position="368"/>
        <end position="409"/>
    </location>
</feature>
<feature type="compositionally biased region" description="Acidic residues" evidence="7">
    <location>
        <begin position="176"/>
        <end position="185"/>
    </location>
</feature>
<dbReference type="InterPro" id="IPR012677">
    <property type="entry name" value="Nucleotide-bd_a/b_plait_sf"/>
</dbReference>
<evidence type="ECO:0000256" key="2">
    <source>
        <dbReference type="ARBA" id="ARBA00022741"/>
    </source>
</evidence>
<dbReference type="Gene3D" id="3.30.70.330">
    <property type="match status" value="1"/>
</dbReference>
<dbReference type="PANTHER" id="PTHR45832:SF22">
    <property type="entry name" value="SERINE_THREONINE-PROTEIN KINASE SAMKA-RELATED"/>
    <property type="match status" value="1"/>
</dbReference>
<proteinExistence type="inferred from homology"/>
<dbReference type="Gene3D" id="1.10.510.10">
    <property type="entry name" value="Transferase(Phosphotransferase) domain 1"/>
    <property type="match status" value="1"/>
</dbReference>
<protein>
    <submittedName>
        <fullName evidence="11">16457_t:CDS:1</fullName>
    </submittedName>
</protein>
<dbReference type="InterPro" id="IPR036936">
    <property type="entry name" value="CRIB_dom_sf"/>
</dbReference>
<organism evidence="11 12">
    <name type="scientific">Funneliformis caledonium</name>
    <dbReference type="NCBI Taxonomy" id="1117310"/>
    <lineage>
        <taxon>Eukaryota</taxon>
        <taxon>Fungi</taxon>
        <taxon>Fungi incertae sedis</taxon>
        <taxon>Mucoromycota</taxon>
        <taxon>Glomeromycotina</taxon>
        <taxon>Glomeromycetes</taxon>
        <taxon>Glomerales</taxon>
        <taxon>Glomeraceae</taxon>
        <taxon>Funneliformis</taxon>
    </lineage>
</organism>
<dbReference type="InterPro" id="IPR000504">
    <property type="entry name" value="RRM_dom"/>
</dbReference>
<dbReference type="InterPro" id="IPR000095">
    <property type="entry name" value="CRIB_dom"/>
</dbReference>
<comment type="catalytic activity">
    <reaction evidence="4">
        <text>L-threonyl-[protein] + ATP = O-phospho-L-threonyl-[protein] + ADP + H(+)</text>
        <dbReference type="Rhea" id="RHEA:46608"/>
        <dbReference type="Rhea" id="RHEA-COMP:11060"/>
        <dbReference type="Rhea" id="RHEA-COMP:11605"/>
        <dbReference type="ChEBI" id="CHEBI:15378"/>
        <dbReference type="ChEBI" id="CHEBI:30013"/>
        <dbReference type="ChEBI" id="CHEBI:30616"/>
        <dbReference type="ChEBI" id="CHEBI:61977"/>
        <dbReference type="ChEBI" id="CHEBI:456216"/>
        <dbReference type="EC" id="2.7.11.1"/>
    </reaction>
</comment>
<dbReference type="PANTHER" id="PTHR45832">
    <property type="entry name" value="SERINE/THREONINE-PROTEIN KINASE SAMKA-RELATED-RELATED"/>
    <property type="match status" value="1"/>
</dbReference>
<dbReference type="GO" id="GO:0004674">
    <property type="term" value="F:protein serine/threonine kinase activity"/>
    <property type="evidence" value="ECO:0007669"/>
    <property type="project" value="UniProtKB-EC"/>
</dbReference>
<dbReference type="InterPro" id="IPR035979">
    <property type="entry name" value="RBD_domain_sf"/>
</dbReference>
<feature type="compositionally biased region" description="Low complexity" evidence="7">
    <location>
        <begin position="605"/>
        <end position="615"/>
    </location>
</feature>
<dbReference type="AlphaFoldDB" id="A0A9N9BHW6"/>
<feature type="compositionally biased region" description="Low complexity" evidence="7">
    <location>
        <begin position="786"/>
        <end position="813"/>
    </location>
</feature>
<evidence type="ECO:0000259" key="10">
    <source>
        <dbReference type="PROSITE" id="PS50108"/>
    </source>
</evidence>
<evidence type="ECO:0000259" key="8">
    <source>
        <dbReference type="PROSITE" id="PS50011"/>
    </source>
</evidence>
<dbReference type="PROSITE" id="PS50108">
    <property type="entry name" value="CRIB"/>
    <property type="match status" value="2"/>
</dbReference>
<feature type="domain" description="RRM" evidence="9">
    <location>
        <begin position="53"/>
        <end position="123"/>
    </location>
</feature>
<feature type="region of interest" description="Disordered" evidence="7">
    <location>
        <begin position="453"/>
        <end position="506"/>
    </location>
</feature>
<dbReference type="InterPro" id="IPR051931">
    <property type="entry name" value="PAK3-like"/>
</dbReference>
<feature type="region of interest" description="Disordered" evidence="7">
    <location>
        <begin position="525"/>
        <end position="644"/>
    </location>
</feature>
<feature type="compositionally biased region" description="Polar residues" evidence="7">
    <location>
        <begin position="633"/>
        <end position="644"/>
    </location>
</feature>
<feature type="domain" description="CRIB" evidence="10">
    <location>
        <begin position="250"/>
        <end position="263"/>
    </location>
</feature>
<dbReference type="InterPro" id="IPR020635">
    <property type="entry name" value="Tyr_kinase_cat_dom"/>
</dbReference>
<keyword evidence="3" id="KW-0067">ATP-binding</keyword>
<feature type="non-terminal residue" evidence="11">
    <location>
        <position position="1217"/>
    </location>
</feature>
<feature type="region of interest" description="Disordered" evidence="7">
    <location>
        <begin position="155"/>
        <end position="238"/>
    </location>
</feature>
<dbReference type="GO" id="GO:0003723">
    <property type="term" value="F:RNA binding"/>
    <property type="evidence" value="ECO:0007669"/>
    <property type="project" value="UniProtKB-UniRule"/>
</dbReference>
<evidence type="ECO:0000256" key="1">
    <source>
        <dbReference type="ARBA" id="ARBA00008874"/>
    </source>
</evidence>
<dbReference type="Gene3D" id="3.90.810.10">
    <property type="entry name" value="CRIB domain"/>
    <property type="match status" value="2"/>
</dbReference>
<feature type="region of interest" description="Disordered" evidence="7">
    <location>
        <begin position="784"/>
        <end position="813"/>
    </location>
</feature>
<evidence type="ECO:0000256" key="4">
    <source>
        <dbReference type="ARBA" id="ARBA00047899"/>
    </source>
</evidence>
<evidence type="ECO:0000256" key="7">
    <source>
        <dbReference type="SAM" id="MobiDB-lite"/>
    </source>
</evidence>
<dbReference type="PROSITE" id="PS50011">
    <property type="entry name" value="PROTEIN_KINASE_DOM"/>
    <property type="match status" value="1"/>
</dbReference>
<dbReference type="OrthoDB" id="248923at2759"/>
<dbReference type="EMBL" id="CAJVPQ010001713">
    <property type="protein sequence ID" value="CAG8566405.1"/>
    <property type="molecule type" value="Genomic_DNA"/>
</dbReference>
<feature type="domain" description="Protein kinase" evidence="8">
    <location>
        <begin position="953"/>
        <end position="1208"/>
    </location>
</feature>
<evidence type="ECO:0000256" key="3">
    <source>
        <dbReference type="ARBA" id="ARBA00022840"/>
    </source>
</evidence>
<feature type="compositionally biased region" description="Polar residues" evidence="7">
    <location>
        <begin position="468"/>
        <end position="485"/>
    </location>
</feature>
<evidence type="ECO:0000256" key="5">
    <source>
        <dbReference type="ARBA" id="ARBA00048679"/>
    </source>
</evidence>
<comment type="catalytic activity">
    <reaction evidence="5">
        <text>L-seryl-[protein] + ATP = O-phospho-L-seryl-[protein] + ADP + H(+)</text>
        <dbReference type="Rhea" id="RHEA:17989"/>
        <dbReference type="Rhea" id="RHEA-COMP:9863"/>
        <dbReference type="Rhea" id="RHEA-COMP:11604"/>
        <dbReference type="ChEBI" id="CHEBI:15378"/>
        <dbReference type="ChEBI" id="CHEBI:29999"/>
        <dbReference type="ChEBI" id="CHEBI:30616"/>
        <dbReference type="ChEBI" id="CHEBI:83421"/>
        <dbReference type="ChEBI" id="CHEBI:456216"/>
        <dbReference type="EC" id="2.7.11.1"/>
    </reaction>
</comment>
<comment type="caution">
    <text evidence="11">The sequence shown here is derived from an EMBL/GenBank/DDBJ whole genome shotgun (WGS) entry which is preliminary data.</text>
</comment>
<feature type="compositionally biased region" description="Polar residues" evidence="7">
    <location>
        <begin position="155"/>
        <end position="173"/>
    </location>
</feature>
<evidence type="ECO:0000313" key="11">
    <source>
        <dbReference type="EMBL" id="CAG8566405.1"/>
    </source>
</evidence>
<reference evidence="11" key="1">
    <citation type="submission" date="2021-06" db="EMBL/GenBank/DDBJ databases">
        <authorList>
            <person name="Kallberg Y."/>
            <person name="Tangrot J."/>
            <person name="Rosling A."/>
        </authorList>
    </citation>
    <scope>NUCLEOTIDE SEQUENCE</scope>
    <source>
        <strain evidence="11">UK204</strain>
    </source>
</reference>
<evidence type="ECO:0000256" key="6">
    <source>
        <dbReference type="PROSITE-ProRule" id="PRU00176"/>
    </source>
</evidence>
<feature type="compositionally biased region" description="Polar residues" evidence="7">
    <location>
        <begin position="373"/>
        <end position="405"/>
    </location>
</feature>
<dbReference type="InterPro" id="IPR011009">
    <property type="entry name" value="Kinase-like_dom_sf"/>
</dbReference>
<name>A0A9N9BHW6_9GLOM</name>
<feature type="compositionally biased region" description="Polar residues" evidence="7">
    <location>
        <begin position="717"/>
        <end position="734"/>
    </location>
</feature>
<evidence type="ECO:0000259" key="9">
    <source>
        <dbReference type="PROSITE" id="PS50102"/>
    </source>
</evidence>
<feature type="domain" description="CRIB" evidence="10">
    <location>
        <begin position="314"/>
        <end position="327"/>
    </location>
</feature>
<feature type="compositionally biased region" description="Low complexity" evidence="7">
    <location>
        <begin position="224"/>
        <end position="235"/>
    </location>
</feature>
<dbReference type="SMART" id="SM00285">
    <property type="entry name" value="PBD"/>
    <property type="match status" value="2"/>
</dbReference>
<keyword evidence="6" id="KW-0694">RNA-binding</keyword>
<feature type="region of interest" description="Disordered" evidence="7">
    <location>
        <begin position="667"/>
        <end position="734"/>
    </location>
</feature>
<gene>
    <name evidence="11" type="ORF">FCALED_LOCUS6870</name>
</gene>
<feature type="compositionally biased region" description="Basic and acidic residues" evidence="7">
    <location>
        <begin position="212"/>
        <end position="222"/>
    </location>
</feature>
<evidence type="ECO:0000313" key="12">
    <source>
        <dbReference type="Proteomes" id="UP000789570"/>
    </source>
</evidence>
<accession>A0A9N9BHW6</accession>
<comment type="similarity">
    <text evidence="1">Belongs to the protein kinase superfamily. STE Ser/Thr protein kinase family. STE20 subfamily.</text>
</comment>
<feature type="compositionally biased region" description="Polar residues" evidence="7">
    <location>
        <begin position="526"/>
        <end position="558"/>
    </location>
</feature>
<dbReference type="Pfam" id="PF00069">
    <property type="entry name" value="Pkinase"/>
    <property type="match status" value="1"/>
</dbReference>